<keyword evidence="2" id="KW-1185">Reference proteome</keyword>
<evidence type="ECO:0000313" key="2">
    <source>
        <dbReference type="Proteomes" id="UP000824881"/>
    </source>
</evidence>
<dbReference type="EMBL" id="WQMT02000007">
    <property type="protein sequence ID" value="KAG9220540.1"/>
    <property type="molecule type" value="Genomic_DNA"/>
</dbReference>
<protein>
    <submittedName>
        <fullName evidence="1">Uncharacterized protein</fullName>
    </submittedName>
</protein>
<proteinExistence type="predicted"/>
<name>A0ACB7IRG3_PLECO</name>
<organism evidence="1 2">
    <name type="scientific">Pleurotus cornucopiae</name>
    <name type="common">Cornucopia mushroom</name>
    <dbReference type="NCBI Taxonomy" id="5321"/>
    <lineage>
        <taxon>Eukaryota</taxon>
        <taxon>Fungi</taxon>
        <taxon>Dikarya</taxon>
        <taxon>Basidiomycota</taxon>
        <taxon>Agaricomycotina</taxon>
        <taxon>Agaricomycetes</taxon>
        <taxon>Agaricomycetidae</taxon>
        <taxon>Agaricales</taxon>
        <taxon>Pleurotineae</taxon>
        <taxon>Pleurotaceae</taxon>
        <taxon>Pleurotus</taxon>
    </lineage>
</organism>
<accession>A0ACB7IRG3</accession>
<comment type="caution">
    <text evidence="1">The sequence shown here is derived from an EMBL/GenBank/DDBJ whole genome shotgun (WGS) entry which is preliminary data.</text>
</comment>
<reference evidence="1 2" key="1">
    <citation type="journal article" date="2021" name="Appl. Environ. Microbiol.">
        <title>Genetic linkage and physical mapping for an oyster mushroom Pleurotus cornucopiae and QTL analysis for the trait cap color.</title>
        <authorList>
            <person name="Zhang Y."/>
            <person name="Gao W."/>
            <person name="Sonnenberg A."/>
            <person name="Chen Q."/>
            <person name="Zhang J."/>
            <person name="Huang C."/>
        </authorList>
    </citation>
    <scope>NUCLEOTIDE SEQUENCE [LARGE SCALE GENOMIC DNA]</scope>
    <source>
        <strain evidence="1">CCMSSC00406</strain>
    </source>
</reference>
<gene>
    <name evidence="1" type="ORF">CCMSSC00406_0003996</name>
</gene>
<dbReference type="Proteomes" id="UP000824881">
    <property type="component" value="Unassembled WGS sequence"/>
</dbReference>
<evidence type="ECO:0000313" key="1">
    <source>
        <dbReference type="EMBL" id="KAG9220540.1"/>
    </source>
</evidence>
<sequence length="267" mass="30369">MSKAPFEAESLNTESNLDLDYETDSDIASPGADEGPQGSMVTSEEYYFEDGDLFILVDDALFRVHEHFLSSSASHSFRTTVGNGNEGWNESKPIILHNISKQDFQDVLWVFYDETLRRKAPAEKWLGILLTAEKLMIQRIQTLAIGKLAKMEPPNVDPITRNAVQQRYNIDMAWAKDAFMDVVQRTEPLTEEEAIDIGTFATVTIAYLRTPHGKQMKKRRSPWPWSPEPLAMVRKEQEPEPAFYILPRNLHGCSVTQGTHSAFTRTF</sequence>